<dbReference type="Gene3D" id="3.40.50.2000">
    <property type="entry name" value="Glycogen Phosphorylase B"/>
    <property type="match status" value="1"/>
</dbReference>
<dbReference type="Proteomes" id="UP000677054">
    <property type="component" value="Unassembled WGS sequence"/>
</dbReference>
<dbReference type="InterPro" id="IPR005835">
    <property type="entry name" value="NTP_transferase_dom"/>
</dbReference>
<sequence>MIGYEKAIKTWKPELCIVVGDVTSTMACAIVAKKEWVKVAHVEGGISTNERPKQFLDILGVGKSLIRMTFERAMKLVPADHVFIVTNKKYKALVMEHLPELPQENILCEPSMNNTAPCIAYTALRINALDPNAVFAVLPSDHVILKEEEYVSKLSQAFDFATSHEAIVTLGIQPTRPDTGYGYINYQKETIGNEQIHKVISFKEKPDLATAETYLESGDYLWNADAKDIIVISNNHKQIVIKGLKDYIVVDEENALLIYPKSDEQEIKGVVQKLLYDKGIREFVESARQIKAIRQDVEFWVVGELDAENPATIDKDDLVRWVDEDVVYYHGFIKDVRSIIAQSDCIVLPSYREGLPRIVIEGMSMAKPVITTLTAGCAETVDEGINGYLVNIKDIKGLTTAFNEFLSLTHDRQVEMGLAGRAKAINEFDDKRIALEIFNLVE</sequence>
<dbReference type="Pfam" id="PF00483">
    <property type="entry name" value="NTP_transferase"/>
    <property type="match status" value="1"/>
</dbReference>
<keyword evidence="3" id="KW-1185">Reference proteome</keyword>
<dbReference type="InterPro" id="IPR051161">
    <property type="entry name" value="Mannose-6P_isomerase_type2"/>
</dbReference>
<dbReference type="Gene3D" id="3.90.550.10">
    <property type="entry name" value="Spore Coat Polysaccharide Biosynthesis Protein SpsA, Chain A"/>
    <property type="match status" value="2"/>
</dbReference>
<name>A0A7R9FS99_9CRUS</name>
<reference evidence="2" key="1">
    <citation type="submission" date="2020-11" db="EMBL/GenBank/DDBJ databases">
        <authorList>
            <person name="Tran Van P."/>
        </authorList>
    </citation>
    <scope>NUCLEOTIDE SEQUENCE</scope>
</reference>
<organism evidence="2">
    <name type="scientific">Darwinula stevensoni</name>
    <dbReference type="NCBI Taxonomy" id="69355"/>
    <lineage>
        <taxon>Eukaryota</taxon>
        <taxon>Metazoa</taxon>
        <taxon>Ecdysozoa</taxon>
        <taxon>Arthropoda</taxon>
        <taxon>Crustacea</taxon>
        <taxon>Oligostraca</taxon>
        <taxon>Ostracoda</taxon>
        <taxon>Podocopa</taxon>
        <taxon>Podocopida</taxon>
        <taxon>Darwinulocopina</taxon>
        <taxon>Darwinuloidea</taxon>
        <taxon>Darwinulidae</taxon>
        <taxon>Darwinula</taxon>
    </lineage>
</organism>
<dbReference type="PANTHER" id="PTHR46390:SF1">
    <property type="entry name" value="MANNOSE-1-PHOSPHATE GUANYLYLTRANSFERASE"/>
    <property type="match status" value="1"/>
</dbReference>
<dbReference type="EMBL" id="LR904907">
    <property type="protein sequence ID" value="CAD7253169.1"/>
    <property type="molecule type" value="Genomic_DNA"/>
</dbReference>
<feature type="non-terminal residue" evidence="2">
    <location>
        <position position="1"/>
    </location>
</feature>
<dbReference type="SUPFAM" id="SSF53448">
    <property type="entry name" value="Nucleotide-diphospho-sugar transferases"/>
    <property type="match status" value="1"/>
</dbReference>
<dbReference type="Pfam" id="PF13692">
    <property type="entry name" value="Glyco_trans_1_4"/>
    <property type="match status" value="1"/>
</dbReference>
<dbReference type="OrthoDB" id="5594057at2759"/>
<dbReference type="EMBL" id="CAJPEV010005390">
    <property type="protein sequence ID" value="CAG0903104.1"/>
    <property type="molecule type" value="Genomic_DNA"/>
</dbReference>
<accession>A0A7R9FS99</accession>
<evidence type="ECO:0000313" key="2">
    <source>
        <dbReference type="EMBL" id="CAD7253169.1"/>
    </source>
</evidence>
<dbReference type="GO" id="GO:0009298">
    <property type="term" value="P:GDP-mannose biosynthetic process"/>
    <property type="evidence" value="ECO:0007669"/>
    <property type="project" value="TreeGrafter"/>
</dbReference>
<feature type="domain" description="Nucleotidyl transferase" evidence="1">
    <location>
        <begin position="48"/>
        <end position="232"/>
    </location>
</feature>
<protein>
    <recommendedName>
        <fullName evidence="1">Nucleotidyl transferase domain-containing protein</fullName>
    </recommendedName>
</protein>
<evidence type="ECO:0000313" key="3">
    <source>
        <dbReference type="Proteomes" id="UP000677054"/>
    </source>
</evidence>
<proteinExistence type="predicted"/>
<dbReference type="PANTHER" id="PTHR46390">
    <property type="entry name" value="MANNOSE-1-PHOSPHATE GUANYLYLTRANSFERASE"/>
    <property type="match status" value="1"/>
</dbReference>
<evidence type="ECO:0000259" key="1">
    <source>
        <dbReference type="Pfam" id="PF00483"/>
    </source>
</evidence>
<dbReference type="InterPro" id="IPR029044">
    <property type="entry name" value="Nucleotide-diphossugar_trans"/>
</dbReference>
<gene>
    <name evidence="2" type="ORF">DSTB1V02_LOCUS12919</name>
</gene>
<dbReference type="AlphaFoldDB" id="A0A7R9FS99"/>
<dbReference type="GO" id="GO:0004475">
    <property type="term" value="F:mannose-1-phosphate guanylyltransferase (GTP) activity"/>
    <property type="evidence" value="ECO:0007669"/>
    <property type="project" value="TreeGrafter"/>
</dbReference>
<dbReference type="SUPFAM" id="SSF53756">
    <property type="entry name" value="UDP-Glycosyltransferase/glycogen phosphorylase"/>
    <property type="match status" value="2"/>
</dbReference>